<dbReference type="Pfam" id="PF18862">
    <property type="entry name" value="ApeA_NTD1"/>
    <property type="match status" value="1"/>
</dbReference>
<evidence type="ECO:0000313" key="4">
    <source>
        <dbReference type="Proteomes" id="UP001432401"/>
    </source>
</evidence>
<dbReference type="EMBL" id="JBEQNB010000001">
    <property type="protein sequence ID" value="MES0832511.1"/>
    <property type="molecule type" value="Genomic_DNA"/>
</dbReference>
<organism evidence="3 4">
    <name type="scientific">Nocardiopsis tropica</name>
    <dbReference type="NCBI Taxonomy" id="109330"/>
    <lineage>
        <taxon>Bacteria</taxon>
        <taxon>Bacillati</taxon>
        <taxon>Actinomycetota</taxon>
        <taxon>Actinomycetes</taxon>
        <taxon>Streptosporangiales</taxon>
        <taxon>Nocardiopsidaceae</taxon>
        <taxon>Nocardiopsis</taxon>
    </lineage>
</organism>
<dbReference type="Proteomes" id="UP001432401">
    <property type="component" value="Unassembled WGS sequence"/>
</dbReference>
<evidence type="ECO:0000259" key="2">
    <source>
        <dbReference type="Pfam" id="PF18862"/>
    </source>
</evidence>
<proteinExistence type="predicted"/>
<comment type="caution">
    <text evidence="3">The sequence shown here is derived from an EMBL/GenBank/DDBJ whole genome shotgun (WGS) entry which is preliminary data.</text>
</comment>
<gene>
    <name evidence="3" type="ORF">ABUK86_01875</name>
</gene>
<reference evidence="3 4" key="1">
    <citation type="submission" date="2024-06" db="EMBL/GenBank/DDBJ databases">
        <authorList>
            <person name="Bataeva Y.V."/>
            <person name="Grigorian L.N."/>
            <person name="Solomentsev V.I."/>
        </authorList>
    </citation>
    <scope>NUCLEOTIDE SEQUENCE [LARGE SCALE GENOMIC DNA]</scope>
    <source>
        <strain evidence="4">SCPM-O-B-12605 (RCAM04882)</strain>
    </source>
</reference>
<evidence type="ECO:0000313" key="3">
    <source>
        <dbReference type="EMBL" id="MES0832511.1"/>
    </source>
</evidence>
<evidence type="ECO:0000259" key="1">
    <source>
        <dbReference type="Pfam" id="PF18739"/>
    </source>
</evidence>
<sequence>MKTTPTEMNSVRGMFWLADNPEDRIAGLLTIEKGWPRLELIGSIMPNFVVASEGTNHTSYKSAPMSDSEMVIHGAISERPSRVTLIGAHVYKSKENLFGHGVGEQSLTVDRVYLGVHLPSRDFLFKDFRFSAQRLGLWAALPGVSAKMALDHSSFKAEYAGQEFPSVEVSTPIGAISFDQKVSFSRPTAQGSGISTSTWLKFSSREGMTARAFKEAVAAPVSNLLTFLFDKECKIGKMEVRHPDVGDGLWVETVDYANTFTEDKFEHAILSFDDLGMEFIGSFLQVCNRLHPLPNIISGYFREPKSLEGGLIQLATSAEGLHRSLYPGSRRFSPEDTEKAARAMSECDASPDVRKVLESAIKDYLYEFSYPQRIAHLAEDVAEVAPDATGKINRWKNAITDARVSLAHGINSRPIEEVIDEYVLLTQSLKWVLEFRVLLEAGAGKEKLKSALESFDPYRTFVASSRKHLPKIYPTPSF</sequence>
<name>A0ABV1ZMX8_9ACTN</name>
<dbReference type="InterPro" id="IPR041223">
    <property type="entry name" value="ApeA_NTD"/>
</dbReference>
<dbReference type="Pfam" id="PF18739">
    <property type="entry name" value="HEPN_Apea"/>
    <property type="match status" value="1"/>
</dbReference>
<feature type="domain" description="ApeA N-terminal" evidence="2">
    <location>
        <begin position="11"/>
        <end position="276"/>
    </location>
</feature>
<accession>A0ABV1ZMX8</accession>
<dbReference type="RefSeq" id="WP_352982311.1">
    <property type="nucleotide sequence ID" value="NZ_JBEQNA010000008.1"/>
</dbReference>
<protein>
    <submittedName>
        <fullName evidence="3">HEPN domain-containing protein</fullName>
    </submittedName>
</protein>
<dbReference type="InterPro" id="IPR041229">
    <property type="entry name" value="HEPN_Apea"/>
</dbReference>
<keyword evidence="4" id="KW-1185">Reference proteome</keyword>
<feature type="domain" description="Apea-like HEPN" evidence="1">
    <location>
        <begin position="313"/>
        <end position="445"/>
    </location>
</feature>